<organism evidence="1 2">
    <name type="scientific">Plutella xylostella</name>
    <name type="common">Diamondback moth</name>
    <name type="synonym">Plutella maculipennis</name>
    <dbReference type="NCBI Taxonomy" id="51655"/>
    <lineage>
        <taxon>Eukaryota</taxon>
        <taxon>Metazoa</taxon>
        <taxon>Ecdysozoa</taxon>
        <taxon>Arthropoda</taxon>
        <taxon>Hexapoda</taxon>
        <taxon>Insecta</taxon>
        <taxon>Pterygota</taxon>
        <taxon>Neoptera</taxon>
        <taxon>Endopterygota</taxon>
        <taxon>Lepidoptera</taxon>
        <taxon>Glossata</taxon>
        <taxon>Ditrysia</taxon>
        <taxon>Yponomeutoidea</taxon>
        <taxon>Plutellidae</taxon>
        <taxon>Plutella</taxon>
    </lineage>
</organism>
<proteinExistence type="predicted"/>
<evidence type="ECO:0000313" key="1">
    <source>
        <dbReference type="EMBL" id="KAG7296790.1"/>
    </source>
</evidence>
<dbReference type="Proteomes" id="UP000823941">
    <property type="component" value="Chromosome 28"/>
</dbReference>
<name>A0ABQ7PWH8_PLUXY</name>
<sequence>MLAASTPCRGAVTWRARTTSSTAISSWSPSTTDSALWDSSAQTTSWLPATTA</sequence>
<accession>A0ABQ7PWH8</accession>
<comment type="caution">
    <text evidence="1">The sequence shown here is derived from an EMBL/GenBank/DDBJ whole genome shotgun (WGS) entry which is preliminary data.</text>
</comment>
<evidence type="ECO:0000313" key="2">
    <source>
        <dbReference type="Proteomes" id="UP000823941"/>
    </source>
</evidence>
<reference evidence="1 2" key="1">
    <citation type="submission" date="2021-06" db="EMBL/GenBank/DDBJ databases">
        <title>A haploid diamondback moth (Plutella xylostella L.) genome assembly resolves 31 chromosomes and identifies a diamide resistance mutation.</title>
        <authorList>
            <person name="Ward C.M."/>
            <person name="Perry K.D."/>
            <person name="Baker G."/>
            <person name="Powis K."/>
            <person name="Heckel D.G."/>
            <person name="Baxter S.W."/>
        </authorList>
    </citation>
    <scope>NUCLEOTIDE SEQUENCE [LARGE SCALE GENOMIC DNA]</scope>
    <source>
        <strain evidence="1 2">LV</strain>
        <tissue evidence="1">Single pupa</tissue>
    </source>
</reference>
<keyword evidence="2" id="KW-1185">Reference proteome</keyword>
<protein>
    <submittedName>
        <fullName evidence="1">Uncharacterized protein</fullName>
    </submittedName>
</protein>
<dbReference type="EMBL" id="JAHIBW010000028">
    <property type="protein sequence ID" value="KAG7296790.1"/>
    <property type="molecule type" value="Genomic_DNA"/>
</dbReference>
<gene>
    <name evidence="1" type="ORF">JYU34_020730</name>
</gene>